<proteinExistence type="predicted"/>
<organism evidence="1 2">
    <name type="scientific">Segatella copri</name>
    <dbReference type="NCBI Taxonomy" id="165179"/>
    <lineage>
        <taxon>Bacteria</taxon>
        <taxon>Pseudomonadati</taxon>
        <taxon>Bacteroidota</taxon>
        <taxon>Bacteroidia</taxon>
        <taxon>Bacteroidales</taxon>
        <taxon>Prevotellaceae</taxon>
        <taxon>Segatella</taxon>
    </lineage>
</organism>
<gene>
    <name evidence="1" type="ORF">F7D62_12505</name>
</gene>
<evidence type="ECO:0000313" key="2">
    <source>
        <dbReference type="Proteomes" id="UP000390763"/>
    </source>
</evidence>
<sequence length="84" mass="10001">MALCKHIPLLINRDYIQELVGEYKKRIDKLIFDSYQALVEAVKIWNHKEKRQEVCRSIKETAGQYPNHRGMKKKLMDLMPENTI</sequence>
<reference evidence="2" key="1">
    <citation type="submission" date="2019-09" db="EMBL/GenBank/DDBJ databases">
        <title>Distinct polysaccharide growth profiles of human intestinal Prevotella copri isolates.</title>
        <authorList>
            <person name="Fehlner-Peach H."/>
            <person name="Magnabosco C."/>
            <person name="Raghavan V."/>
            <person name="Scher J.U."/>
            <person name="Tett A."/>
            <person name="Cox L.M."/>
            <person name="Gottsegen C."/>
            <person name="Watters A."/>
            <person name="Wiltshire- Gordon J.D."/>
            <person name="Segata N."/>
            <person name="Bonneau R."/>
            <person name="Littman D.R."/>
        </authorList>
    </citation>
    <scope>NUCLEOTIDE SEQUENCE [LARGE SCALE GENOMIC DNA]</scope>
    <source>
        <strain evidence="2">iAK279</strain>
    </source>
</reference>
<dbReference type="Proteomes" id="UP000390763">
    <property type="component" value="Unassembled WGS sequence"/>
</dbReference>
<accession>A0AB35ZGR0</accession>
<dbReference type="EMBL" id="VZBT01000095">
    <property type="protein sequence ID" value="MQO04902.1"/>
    <property type="molecule type" value="Genomic_DNA"/>
</dbReference>
<dbReference type="RefSeq" id="WP_153088083.1">
    <property type="nucleotide sequence ID" value="NZ_VZAJ01000085.1"/>
</dbReference>
<protein>
    <submittedName>
        <fullName evidence="1">Uncharacterized protein</fullName>
    </submittedName>
</protein>
<name>A0AB35ZGR0_9BACT</name>
<evidence type="ECO:0000313" key="1">
    <source>
        <dbReference type="EMBL" id="MQO04902.1"/>
    </source>
</evidence>
<dbReference type="AlphaFoldDB" id="A0AB35ZGR0"/>
<comment type="caution">
    <text evidence="1">The sequence shown here is derived from an EMBL/GenBank/DDBJ whole genome shotgun (WGS) entry which is preliminary data.</text>
</comment>